<dbReference type="RefSeq" id="WP_007377016.1">
    <property type="nucleotide sequence ID" value="NZ_JBBMQV010000017.1"/>
</dbReference>
<accession>A0A063KJM5</accession>
<feature type="domain" description="DUF1543" evidence="1">
    <location>
        <begin position="89"/>
        <end position="137"/>
    </location>
</feature>
<sequence length="166" mass="19037">MQLFMVYLGGRIQGCHIEMHDIRFVVGENIEQTYSKLKSQWVGDRSNVHMDSYMAINHIDGFKVEVVESYVEQNKQLYFVNLGAYRSDSMAEQHDFALYVASSSHEAKERAKNDLLAGLSHIHKDDLHDVDDCFAIDLLDSQLNIKLTPSGEAQTIKPDWFGYHIL</sequence>
<dbReference type="Proteomes" id="UP000027154">
    <property type="component" value="Unassembled WGS sequence"/>
</dbReference>
<evidence type="ECO:0000313" key="4">
    <source>
        <dbReference type="EMBL" id="KDC49105.1"/>
    </source>
</evidence>
<comment type="caution">
    <text evidence="3">The sequence shown here is derived from an EMBL/GenBank/DDBJ whole genome shotgun (WGS) entry which is preliminary data.</text>
</comment>
<keyword evidence="6" id="KW-1185">Reference proteome</keyword>
<dbReference type="EMBL" id="JJNZ01000073">
    <property type="protein sequence ID" value="KDC49105.1"/>
    <property type="molecule type" value="Genomic_DNA"/>
</dbReference>
<name>A0A063KJM5_9GAMM</name>
<evidence type="ECO:0000313" key="3">
    <source>
        <dbReference type="EMBL" id="KAA1156852.1"/>
    </source>
</evidence>
<proteinExistence type="predicted"/>
<evidence type="ECO:0000259" key="1">
    <source>
        <dbReference type="Pfam" id="PF07566"/>
    </source>
</evidence>
<evidence type="ECO:0000313" key="5">
    <source>
        <dbReference type="Proteomes" id="UP000027154"/>
    </source>
</evidence>
<reference evidence="4 5" key="1">
    <citation type="submission" date="2014-04" db="EMBL/GenBank/DDBJ databases">
        <title>Pseudoalteromonas galatheae sp. nov., isolated from a deep-sea polychaete near Canal Concepcion, Chile.</title>
        <authorList>
            <person name="Machado H.R."/>
            <person name="Gram L."/>
            <person name="Vynne N.G."/>
        </authorList>
    </citation>
    <scope>NUCLEOTIDE SEQUENCE [LARGE SCALE GENOMIC DNA]</scope>
    <source>
        <strain evidence="4 5">KMM216</strain>
    </source>
</reference>
<dbReference type="Pfam" id="PF07566">
    <property type="entry name" value="DUF1543"/>
    <property type="match status" value="2"/>
</dbReference>
<dbReference type="Gene3D" id="3.10.20.10">
    <property type="match status" value="2"/>
</dbReference>
<dbReference type="OrthoDB" id="850243at2"/>
<reference evidence="6 7" key="2">
    <citation type="submission" date="2019-01" db="EMBL/GenBank/DDBJ databases">
        <title>Genome sequences of marine Pseudoalteromonas species.</title>
        <authorList>
            <person name="Boraston A.B."/>
            <person name="Hehemann J.-H."/>
            <person name="Vickers C.J."/>
            <person name="Salama-Alber O."/>
            <person name="Abe K."/>
            <person name="Hettle A.J."/>
        </authorList>
    </citation>
    <scope>NUCLEOTIDE SEQUENCE [LARGE SCALE GENOMIC DNA]</scope>
    <source>
        <strain evidence="3 7">PS42</strain>
        <strain evidence="2 6">PS47</strain>
    </source>
</reference>
<dbReference type="Proteomes" id="UP000322915">
    <property type="component" value="Unassembled WGS sequence"/>
</dbReference>
<dbReference type="InterPro" id="IPR011440">
    <property type="entry name" value="DUF1543"/>
</dbReference>
<evidence type="ECO:0000313" key="2">
    <source>
        <dbReference type="EMBL" id="KAA1150585.1"/>
    </source>
</evidence>
<evidence type="ECO:0000313" key="6">
    <source>
        <dbReference type="Proteomes" id="UP000322915"/>
    </source>
</evidence>
<dbReference type="EMBL" id="SEUJ01000078">
    <property type="protein sequence ID" value="KAA1150585.1"/>
    <property type="molecule type" value="Genomic_DNA"/>
</dbReference>
<dbReference type="Proteomes" id="UP000324162">
    <property type="component" value="Unassembled WGS sequence"/>
</dbReference>
<evidence type="ECO:0000313" key="7">
    <source>
        <dbReference type="Proteomes" id="UP000324162"/>
    </source>
</evidence>
<dbReference type="EMBL" id="SEUK01000055">
    <property type="protein sequence ID" value="KAA1156852.1"/>
    <property type="molecule type" value="Genomic_DNA"/>
</dbReference>
<protein>
    <submittedName>
        <fullName evidence="3">DUF1543 domain-containing protein</fullName>
    </submittedName>
</protein>
<feature type="domain" description="DUF1543" evidence="1">
    <location>
        <begin position="15"/>
        <end position="66"/>
    </location>
</feature>
<dbReference type="AlphaFoldDB" id="A0A063KJM5"/>
<gene>
    <name evidence="4" type="ORF">DC53_18385</name>
    <name evidence="3" type="ORF">EU508_18140</name>
    <name evidence="2" type="ORF">EU509_21060</name>
</gene>
<organism evidence="3 7">
    <name type="scientific">Pseudoalteromonas fuliginea</name>
    <dbReference type="NCBI Taxonomy" id="1872678"/>
    <lineage>
        <taxon>Bacteria</taxon>
        <taxon>Pseudomonadati</taxon>
        <taxon>Pseudomonadota</taxon>
        <taxon>Gammaproteobacteria</taxon>
        <taxon>Alteromonadales</taxon>
        <taxon>Pseudoalteromonadaceae</taxon>
        <taxon>Pseudoalteromonas</taxon>
    </lineage>
</organism>